<sequence length="110" mass="11826">MKRNRKKNFAYRPSDRVVSRVSAISSILGIAGVLGYIVLILGSFRASGNGSIWYGLGGWGIFVCAVTGMYFAVRSFDDTAAMAVWKIVGCITNGIVLLFSVIIFILGLIG</sequence>
<evidence type="ECO:0000313" key="2">
    <source>
        <dbReference type="EMBL" id="HJC51062.1"/>
    </source>
</evidence>
<proteinExistence type="predicted"/>
<keyword evidence="1" id="KW-0472">Membrane</keyword>
<gene>
    <name evidence="2" type="ORF">H9754_10955</name>
</gene>
<keyword evidence="1" id="KW-0812">Transmembrane</keyword>
<dbReference type="AlphaFoldDB" id="A0A9D2PI05"/>
<feature type="transmembrane region" description="Helical" evidence="1">
    <location>
        <begin position="21"/>
        <end position="46"/>
    </location>
</feature>
<reference evidence="2" key="1">
    <citation type="journal article" date="2021" name="PeerJ">
        <title>Extensive microbial diversity within the chicken gut microbiome revealed by metagenomics and culture.</title>
        <authorList>
            <person name="Gilroy R."/>
            <person name="Ravi A."/>
            <person name="Getino M."/>
            <person name="Pursley I."/>
            <person name="Horton D.L."/>
            <person name="Alikhan N.F."/>
            <person name="Baker D."/>
            <person name="Gharbi K."/>
            <person name="Hall N."/>
            <person name="Watson M."/>
            <person name="Adriaenssens E.M."/>
            <person name="Foster-Nyarko E."/>
            <person name="Jarju S."/>
            <person name="Secka A."/>
            <person name="Antonio M."/>
            <person name="Oren A."/>
            <person name="Chaudhuri R.R."/>
            <person name="La Ragione R."/>
            <person name="Hildebrand F."/>
            <person name="Pallen M.J."/>
        </authorList>
    </citation>
    <scope>NUCLEOTIDE SEQUENCE</scope>
    <source>
        <strain evidence="2">ChiSjej3B21-8574</strain>
    </source>
</reference>
<feature type="transmembrane region" description="Helical" evidence="1">
    <location>
        <begin position="52"/>
        <end position="72"/>
    </location>
</feature>
<organism evidence="2 3">
    <name type="scientific">Candidatus Anaerostipes avistercoris</name>
    <dbReference type="NCBI Taxonomy" id="2838462"/>
    <lineage>
        <taxon>Bacteria</taxon>
        <taxon>Bacillati</taxon>
        <taxon>Bacillota</taxon>
        <taxon>Clostridia</taxon>
        <taxon>Lachnospirales</taxon>
        <taxon>Lachnospiraceae</taxon>
        <taxon>Anaerostipes</taxon>
    </lineage>
</organism>
<name>A0A9D2PI05_9FIRM</name>
<evidence type="ECO:0000256" key="1">
    <source>
        <dbReference type="SAM" id="Phobius"/>
    </source>
</evidence>
<reference evidence="2" key="2">
    <citation type="submission" date="2021-04" db="EMBL/GenBank/DDBJ databases">
        <authorList>
            <person name="Gilroy R."/>
        </authorList>
    </citation>
    <scope>NUCLEOTIDE SEQUENCE</scope>
    <source>
        <strain evidence="2">ChiSjej3B21-8574</strain>
    </source>
</reference>
<keyword evidence="1" id="KW-1133">Transmembrane helix</keyword>
<feature type="transmembrane region" description="Helical" evidence="1">
    <location>
        <begin position="84"/>
        <end position="109"/>
    </location>
</feature>
<evidence type="ECO:0000313" key="3">
    <source>
        <dbReference type="Proteomes" id="UP000823904"/>
    </source>
</evidence>
<dbReference type="Proteomes" id="UP000823904">
    <property type="component" value="Unassembled WGS sequence"/>
</dbReference>
<comment type="caution">
    <text evidence="2">The sequence shown here is derived from an EMBL/GenBank/DDBJ whole genome shotgun (WGS) entry which is preliminary data.</text>
</comment>
<dbReference type="EMBL" id="DWWD01000042">
    <property type="protein sequence ID" value="HJC51062.1"/>
    <property type="molecule type" value="Genomic_DNA"/>
</dbReference>
<accession>A0A9D2PI05</accession>
<protein>
    <submittedName>
        <fullName evidence="2">Uncharacterized protein</fullName>
    </submittedName>
</protein>